<accession>A0AA97NQA0</accession>
<gene>
    <name evidence="1" type="ORF">OOU_Y34scaffold00773g17</name>
</gene>
<name>A0AA97NQA0_PYRO3</name>
<dbReference type="Proteomes" id="UP000011086">
    <property type="component" value="Unassembled WGS sequence"/>
</dbReference>
<dbReference type="EMBL" id="JH793243">
    <property type="protein sequence ID" value="ELQ34304.1"/>
    <property type="molecule type" value="Genomic_DNA"/>
</dbReference>
<protein>
    <submittedName>
        <fullName evidence="1">Uncharacterized protein</fullName>
    </submittedName>
</protein>
<evidence type="ECO:0000313" key="1">
    <source>
        <dbReference type="EMBL" id="ELQ34304.1"/>
    </source>
</evidence>
<dbReference type="AlphaFoldDB" id="A0AA97NQA0"/>
<sequence length="22" mass="2373">MPAEPIDEHFAILEALSGGYIV</sequence>
<organism evidence="1">
    <name type="scientific">Pyricularia oryzae (strain Y34)</name>
    <name type="common">Rice blast fungus</name>
    <name type="synonym">Magnaporthe oryzae</name>
    <dbReference type="NCBI Taxonomy" id="1143189"/>
    <lineage>
        <taxon>Eukaryota</taxon>
        <taxon>Fungi</taxon>
        <taxon>Dikarya</taxon>
        <taxon>Ascomycota</taxon>
        <taxon>Pezizomycotina</taxon>
        <taxon>Sordariomycetes</taxon>
        <taxon>Sordariomycetidae</taxon>
        <taxon>Magnaporthales</taxon>
        <taxon>Pyriculariaceae</taxon>
        <taxon>Pyricularia</taxon>
    </lineage>
</organism>
<reference evidence="1" key="1">
    <citation type="journal article" date="2012" name="PLoS Genet.">
        <title>Comparative analysis of the genomes of two field isolates of the rice blast fungus Magnaporthe oryzae.</title>
        <authorList>
            <person name="Xue M."/>
            <person name="Yang J."/>
            <person name="Li Z."/>
            <person name="Hu S."/>
            <person name="Yao N."/>
            <person name="Dean R.A."/>
            <person name="Zhao W."/>
            <person name="Shen M."/>
            <person name="Zhang H."/>
            <person name="Li C."/>
            <person name="Liu L."/>
            <person name="Cao L."/>
            <person name="Xu X."/>
            <person name="Xing Y."/>
            <person name="Hsiang T."/>
            <person name="Zhang Z."/>
            <person name="Xu J.R."/>
            <person name="Peng Y.L."/>
        </authorList>
    </citation>
    <scope>NUCLEOTIDE SEQUENCE</scope>
    <source>
        <strain evidence="1">Y34</strain>
    </source>
</reference>
<proteinExistence type="predicted"/>